<protein>
    <recommendedName>
        <fullName evidence="1">Aminoglycoside phosphotransferase domain-containing protein</fullName>
    </recommendedName>
</protein>
<dbReference type="InterPro" id="IPR011009">
    <property type="entry name" value="Kinase-like_dom_sf"/>
</dbReference>
<evidence type="ECO:0000313" key="2">
    <source>
        <dbReference type="EMBL" id="PQM27736.1"/>
    </source>
</evidence>
<comment type="caution">
    <text evidence="2">The sequence shown here is derived from an EMBL/GenBank/DDBJ whole genome shotgun (WGS) entry which is preliminary data.</text>
</comment>
<dbReference type="CDD" id="cd05154">
    <property type="entry name" value="ACAD10_11_N-like"/>
    <property type="match status" value="1"/>
</dbReference>
<gene>
    <name evidence="2" type="ORF">CVO77_03990</name>
</gene>
<organism evidence="2 3">
    <name type="scientific">Sphingopyxis lindanitolerans</name>
    <dbReference type="NCBI Taxonomy" id="2054227"/>
    <lineage>
        <taxon>Bacteria</taxon>
        <taxon>Pseudomonadati</taxon>
        <taxon>Pseudomonadota</taxon>
        <taxon>Alphaproteobacteria</taxon>
        <taxon>Sphingomonadales</taxon>
        <taxon>Sphingomonadaceae</taxon>
        <taxon>Sphingopyxis</taxon>
    </lineage>
</organism>
<dbReference type="Gene3D" id="3.90.1200.10">
    <property type="match status" value="1"/>
</dbReference>
<evidence type="ECO:0000259" key="1">
    <source>
        <dbReference type="Pfam" id="PF01636"/>
    </source>
</evidence>
<name>A0A2S8B5Z2_9SPHN</name>
<dbReference type="InterPro" id="IPR002575">
    <property type="entry name" value="Aminoglycoside_PTrfase"/>
</dbReference>
<dbReference type="Pfam" id="PF01636">
    <property type="entry name" value="APH"/>
    <property type="match status" value="1"/>
</dbReference>
<dbReference type="EMBL" id="PHFW01000002">
    <property type="protein sequence ID" value="PQM27736.1"/>
    <property type="molecule type" value="Genomic_DNA"/>
</dbReference>
<accession>A0A2S8B5Z2</accession>
<dbReference type="RefSeq" id="WP_105997998.1">
    <property type="nucleotide sequence ID" value="NZ_CM009578.1"/>
</dbReference>
<dbReference type="InterPro" id="IPR041726">
    <property type="entry name" value="ACAD10_11_N"/>
</dbReference>
<keyword evidence="3" id="KW-1185">Reference proteome</keyword>
<sequence length="457" mass="48672">MTAPADLLPPGLAADVERASGARIVAVRPRGGGGASREGAELSLAWPDGRACEAYMNYDVHRAGAGDDAAFLREAAVVRGLSQTGSASGLRLAPFIAAIPEQRALVAGRVEGEARFDHIKDADQKASVGADYMAQLARLHAADPALVPELGGPVPIRDQVERRLKSIRTASERGGTRDPLLRLAADWIADNIPREPDHQVIVHGDAGPGNFLYQGDRVTALLDWELVHIGDPMADMAMICLRTLFQPFIPLPAAFAAYEEAGGGKVDLDRVRFWRLLLQAGFARGGRYDDPSAPPPPNLGMNMIFSLIHRRVLAEALAEANGIALAPVVLPDVPPAPHDHSFTVALNDLRDVIVPRLSDQQADTKAKGLARLVKWWRALARYGPAVEAAERAELDAALGQIHATLAAAREAFADAVFAGAMPRVDAVRLAHARVARDAALMADAMGGLSGARFLPLT</sequence>
<dbReference type="SUPFAM" id="SSF56112">
    <property type="entry name" value="Protein kinase-like (PK-like)"/>
    <property type="match status" value="1"/>
</dbReference>
<dbReference type="AlphaFoldDB" id="A0A2S8B5Z2"/>
<proteinExistence type="predicted"/>
<dbReference type="OrthoDB" id="3806873at2"/>
<evidence type="ECO:0000313" key="3">
    <source>
        <dbReference type="Proteomes" id="UP000238954"/>
    </source>
</evidence>
<dbReference type="Proteomes" id="UP000238954">
    <property type="component" value="Chromosome"/>
</dbReference>
<feature type="domain" description="Aminoglycoside phosphotransferase" evidence="1">
    <location>
        <begin position="101"/>
        <end position="274"/>
    </location>
</feature>
<reference evidence="3" key="1">
    <citation type="submission" date="2017-11" db="EMBL/GenBank/DDBJ databases">
        <title>The complete genome sequence of Sphingopyxis pomeranensis sp. nov. strain WS5A3p.</title>
        <authorList>
            <person name="Kaminski M.A."/>
        </authorList>
    </citation>
    <scope>NUCLEOTIDE SEQUENCE [LARGE SCALE GENOMIC DNA]</scope>
    <source>
        <strain evidence="3">WS5A3p</strain>
    </source>
</reference>